<evidence type="ECO:0000259" key="1">
    <source>
        <dbReference type="SMART" id="SM00587"/>
    </source>
</evidence>
<accession>A0AAV1J845</accession>
<dbReference type="InterPro" id="IPR004119">
    <property type="entry name" value="EcKL"/>
</dbReference>
<keyword evidence="3" id="KW-1185">Reference proteome</keyword>
<comment type="caution">
    <text evidence="2">The sequence shown here is derived from an EMBL/GenBank/DDBJ whole genome shotgun (WGS) entry which is preliminary data.</text>
</comment>
<dbReference type="SMART" id="SM00587">
    <property type="entry name" value="CHK"/>
    <property type="match status" value="1"/>
</dbReference>
<evidence type="ECO:0000313" key="3">
    <source>
        <dbReference type="Proteomes" id="UP001497472"/>
    </source>
</evidence>
<evidence type="ECO:0000313" key="2">
    <source>
        <dbReference type="EMBL" id="CAK1545576.1"/>
    </source>
</evidence>
<name>A0AAV1J845_9NEOP</name>
<dbReference type="PANTHER" id="PTHR11012">
    <property type="entry name" value="PROTEIN KINASE-LIKE DOMAIN-CONTAINING"/>
    <property type="match status" value="1"/>
</dbReference>
<feature type="domain" description="CHK kinase-like" evidence="1">
    <location>
        <begin position="1"/>
        <end position="131"/>
    </location>
</feature>
<dbReference type="Proteomes" id="UP001497472">
    <property type="component" value="Unassembled WGS sequence"/>
</dbReference>
<dbReference type="AlphaFoldDB" id="A0AAV1J845"/>
<sequence>MSQISEEYLNKVLSKVASLCGFEKWTYERETFENIAQNYFGVIIPFVLNGEKHGANESLRIVFKLAPNDERYRDGRPISACIIDYQTTRISSPAYDVLYLIITSTSSQLRKQYYHQLLDIYFTTFKNILSEAQMPLELYSRSMFDEDLKTVAPACTIIANTAIWLSSGLQQEGHVRSKIVLETDKQWTEAVQTYKNRISSIVDDLTSYGYFTHMK</sequence>
<dbReference type="EMBL" id="CAVLEF010000007">
    <property type="protein sequence ID" value="CAK1545576.1"/>
    <property type="molecule type" value="Genomic_DNA"/>
</dbReference>
<dbReference type="PANTHER" id="PTHR11012:SF30">
    <property type="entry name" value="PROTEIN KINASE-LIKE DOMAIN-CONTAINING"/>
    <property type="match status" value="1"/>
</dbReference>
<dbReference type="InterPro" id="IPR015897">
    <property type="entry name" value="CHK_kinase-like"/>
</dbReference>
<organism evidence="2 3">
    <name type="scientific">Leptosia nina</name>
    <dbReference type="NCBI Taxonomy" id="320188"/>
    <lineage>
        <taxon>Eukaryota</taxon>
        <taxon>Metazoa</taxon>
        <taxon>Ecdysozoa</taxon>
        <taxon>Arthropoda</taxon>
        <taxon>Hexapoda</taxon>
        <taxon>Insecta</taxon>
        <taxon>Pterygota</taxon>
        <taxon>Neoptera</taxon>
        <taxon>Endopterygota</taxon>
        <taxon>Lepidoptera</taxon>
        <taxon>Glossata</taxon>
        <taxon>Ditrysia</taxon>
        <taxon>Papilionoidea</taxon>
        <taxon>Pieridae</taxon>
        <taxon>Pierinae</taxon>
        <taxon>Leptosia</taxon>
    </lineage>
</organism>
<dbReference type="Pfam" id="PF02958">
    <property type="entry name" value="EcKL"/>
    <property type="match status" value="1"/>
</dbReference>
<reference evidence="2 3" key="1">
    <citation type="submission" date="2023-11" db="EMBL/GenBank/DDBJ databases">
        <authorList>
            <person name="Okamura Y."/>
        </authorList>
    </citation>
    <scope>NUCLEOTIDE SEQUENCE [LARGE SCALE GENOMIC DNA]</scope>
</reference>
<gene>
    <name evidence="2" type="ORF">LNINA_LOCUS5212</name>
</gene>
<proteinExistence type="predicted"/>
<protein>
    <recommendedName>
        <fullName evidence="1">CHK kinase-like domain-containing protein</fullName>
    </recommendedName>
</protein>